<evidence type="ECO:0000256" key="2">
    <source>
        <dbReference type="ARBA" id="ARBA00022475"/>
    </source>
</evidence>
<evidence type="ECO:0000256" key="1">
    <source>
        <dbReference type="ARBA" id="ARBA00004651"/>
    </source>
</evidence>
<dbReference type="SUPFAM" id="SSF58104">
    <property type="entry name" value="Methyl-accepting chemotaxis protein (MCP) signaling domain"/>
    <property type="match status" value="1"/>
</dbReference>
<dbReference type="STRING" id="1128398.Curi_c02790"/>
<evidence type="ECO:0000256" key="9">
    <source>
        <dbReference type="PROSITE-ProRule" id="PRU00284"/>
    </source>
</evidence>
<comment type="similarity">
    <text evidence="8">Belongs to the methyl-accepting chemotaxis (MCP) protein family.</text>
</comment>
<dbReference type="HOGENOM" id="CLU_000445_107_19_9"/>
<gene>
    <name evidence="12" type="primary">mcp1</name>
    <name evidence="12" type="ordered locus">Curi_c02790</name>
</gene>
<dbReference type="SMART" id="SM00304">
    <property type="entry name" value="HAMP"/>
    <property type="match status" value="1"/>
</dbReference>
<dbReference type="Gene3D" id="1.10.287.950">
    <property type="entry name" value="Methyl-accepting chemotaxis protein"/>
    <property type="match status" value="1"/>
</dbReference>
<keyword evidence="2" id="KW-1003">Cell membrane</keyword>
<dbReference type="SUPFAM" id="SSF103190">
    <property type="entry name" value="Sensory domain-like"/>
    <property type="match status" value="1"/>
</dbReference>
<reference evidence="12 13" key="1">
    <citation type="journal article" date="2012" name="PLoS ONE">
        <title>The purine-utilizing bacterium Clostridium acidurici 9a: a genome-guided metabolic reconsideration.</title>
        <authorList>
            <person name="Hartwich K."/>
            <person name="Poehlein A."/>
            <person name="Daniel R."/>
        </authorList>
    </citation>
    <scope>NUCLEOTIDE SEQUENCE [LARGE SCALE GENOMIC DNA]</scope>
    <source>
        <strain evidence="13">ATCC 7906 / DSM 604 / BCRC 14475 / CIP 104303 / KCTC 5404 / NCIMB 10678 / 9a</strain>
    </source>
</reference>
<dbReference type="GO" id="GO:0007165">
    <property type="term" value="P:signal transduction"/>
    <property type="evidence" value="ECO:0007669"/>
    <property type="project" value="UniProtKB-KW"/>
</dbReference>
<organism evidence="12 13">
    <name type="scientific">Gottschalkia acidurici (strain ATCC 7906 / DSM 604 / BCRC 14475 / CIP 104303 / KCTC 5404 / NCIMB 10678 / 9a)</name>
    <name type="common">Clostridium acidurici</name>
    <dbReference type="NCBI Taxonomy" id="1128398"/>
    <lineage>
        <taxon>Bacteria</taxon>
        <taxon>Bacillati</taxon>
        <taxon>Bacillota</taxon>
        <taxon>Tissierellia</taxon>
        <taxon>Tissierellales</taxon>
        <taxon>Gottschalkiaceae</taxon>
        <taxon>Gottschalkia</taxon>
    </lineage>
</organism>
<evidence type="ECO:0000259" key="10">
    <source>
        <dbReference type="PROSITE" id="PS50111"/>
    </source>
</evidence>
<dbReference type="InterPro" id="IPR003660">
    <property type="entry name" value="HAMP_dom"/>
</dbReference>
<feature type="domain" description="Methyl-accepting transducer" evidence="10">
    <location>
        <begin position="380"/>
        <end position="637"/>
    </location>
</feature>
<evidence type="ECO:0000256" key="5">
    <source>
        <dbReference type="ARBA" id="ARBA00022989"/>
    </source>
</evidence>
<dbReference type="InterPro" id="IPR004089">
    <property type="entry name" value="MCPsignal_dom"/>
</dbReference>
<sequence length="666" mass="73823">MRKIKLNIRNKIIGIMVLVIIIPITSLGLSSYNTSSKVMTKQYRELGEVIGNEVRYILEERIDNIERAANYISSSPSIVNLLDNPEEIDMMRDVLRRSLENYNLENIYFGTKEGNMYTESIKESTNNNLNPLERDWYKSAVEKNDIVWSDVYLDEIAGIQAVTLSKPVYKGDEFLGVIGMDISLESFIEIMSKIKISEKGYPMLIDKNGVVIGHKDKSRLGKEFQPKEEAINLKSGTKLLEYTFVDKQNGVEEKELIVLTNIEKTGWKTASILSLDSIVESKNSIIKNIIVVGLIACIAGVIVSVIFGRGISISINKVLEVLRKMEKGDLTSRIDIKSEDEFGEVRDSFNTMIVTLGSLIKNIKEVSINLGEHSGNLAAISEEVSAASLEVSSTAEEIARGASEQASDTEKGVGIINKLSEELLELDNSSREMLGLVDNIRKTSQDSFQVVEELKEKTEMNNMSTDRVQQEIITLDEKISQVSNILSTIDAIAEQTNLLALNASIEAARAGEYGKGFAVVAEEIRKLAQESKESSNNIKDIISNVQAESKVTVDVVKDVKERSEDQAEAVYKVNESFDTISKLIEDIVSKINNIGEQSDKMNRDRNNIVDSMQNISAVSEETAAASEEVTASIQQQTAATEDVANSANKLNELANTLGEEINIFKI</sequence>
<dbReference type="SMART" id="SM00283">
    <property type="entry name" value="MA"/>
    <property type="match status" value="1"/>
</dbReference>
<dbReference type="GO" id="GO:0005886">
    <property type="term" value="C:plasma membrane"/>
    <property type="evidence" value="ECO:0007669"/>
    <property type="project" value="UniProtKB-SubCell"/>
</dbReference>
<keyword evidence="5" id="KW-1133">Transmembrane helix</keyword>
<evidence type="ECO:0000256" key="4">
    <source>
        <dbReference type="ARBA" id="ARBA00022692"/>
    </source>
</evidence>
<dbReference type="Pfam" id="PF00672">
    <property type="entry name" value="HAMP"/>
    <property type="match status" value="1"/>
</dbReference>
<dbReference type="PANTHER" id="PTHR32089:SF112">
    <property type="entry name" value="LYSOZYME-LIKE PROTEIN-RELATED"/>
    <property type="match status" value="1"/>
</dbReference>
<keyword evidence="4" id="KW-0812">Transmembrane</keyword>
<name>K0AVQ5_GOTA9</name>
<dbReference type="PATRIC" id="fig|1128398.3.peg.287"/>
<dbReference type="InterPro" id="IPR029151">
    <property type="entry name" value="Sensor-like_sf"/>
</dbReference>
<dbReference type="GO" id="GO:0006935">
    <property type="term" value="P:chemotaxis"/>
    <property type="evidence" value="ECO:0007669"/>
    <property type="project" value="UniProtKB-KW"/>
</dbReference>
<evidence type="ECO:0000256" key="8">
    <source>
        <dbReference type="ARBA" id="ARBA00029447"/>
    </source>
</evidence>
<dbReference type="KEGG" id="cad:Curi_c02790"/>
<protein>
    <submittedName>
        <fullName evidence="12">Methyl-accepting chemotaxis sensory transducer with Cache sensor Mcp</fullName>
    </submittedName>
</protein>
<dbReference type="Gene3D" id="3.30.450.20">
    <property type="entry name" value="PAS domain"/>
    <property type="match status" value="2"/>
</dbReference>
<dbReference type="Pfam" id="PF02743">
    <property type="entry name" value="dCache_1"/>
    <property type="match status" value="1"/>
</dbReference>
<evidence type="ECO:0000256" key="3">
    <source>
        <dbReference type="ARBA" id="ARBA00022500"/>
    </source>
</evidence>
<dbReference type="AlphaFoldDB" id="K0AVQ5"/>
<dbReference type="Pfam" id="PF00015">
    <property type="entry name" value="MCPsignal"/>
    <property type="match status" value="1"/>
</dbReference>
<dbReference type="eggNOG" id="COG0840">
    <property type="taxonomic scope" value="Bacteria"/>
</dbReference>
<keyword evidence="7 9" id="KW-0807">Transducer</keyword>
<dbReference type="Proteomes" id="UP000006094">
    <property type="component" value="Chromosome"/>
</dbReference>
<keyword evidence="3" id="KW-0145">Chemotaxis</keyword>
<keyword evidence="6" id="KW-0472">Membrane</keyword>
<evidence type="ECO:0000259" key="11">
    <source>
        <dbReference type="PROSITE" id="PS50885"/>
    </source>
</evidence>
<dbReference type="PROSITE" id="PS50885">
    <property type="entry name" value="HAMP"/>
    <property type="match status" value="1"/>
</dbReference>
<evidence type="ECO:0000313" key="13">
    <source>
        <dbReference type="Proteomes" id="UP000006094"/>
    </source>
</evidence>
<evidence type="ECO:0000256" key="6">
    <source>
        <dbReference type="ARBA" id="ARBA00023136"/>
    </source>
</evidence>
<evidence type="ECO:0000256" key="7">
    <source>
        <dbReference type="ARBA" id="ARBA00023224"/>
    </source>
</evidence>
<keyword evidence="13" id="KW-1185">Reference proteome</keyword>
<feature type="domain" description="HAMP" evidence="11">
    <location>
        <begin position="309"/>
        <end position="361"/>
    </location>
</feature>
<dbReference type="CDD" id="cd12912">
    <property type="entry name" value="PDC2_MCP_like"/>
    <property type="match status" value="1"/>
</dbReference>
<dbReference type="InterPro" id="IPR033479">
    <property type="entry name" value="dCache_1"/>
</dbReference>
<dbReference type="PROSITE" id="PS50111">
    <property type="entry name" value="CHEMOTAXIS_TRANSDUC_2"/>
    <property type="match status" value="1"/>
</dbReference>
<proteinExistence type="inferred from homology"/>
<dbReference type="CDD" id="cd12913">
    <property type="entry name" value="PDC1_MCP_like"/>
    <property type="match status" value="1"/>
</dbReference>
<accession>K0AVQ5</accession>
<dbReference type="CDD" id="cd06225">
    <property type="entry name" value="HAMP"/>
    <property type="match status" value="1"/>
</dbReference>
<dbReference type="RefSeq" id="WP_014966496.1">
    <property type="nucleotide sequence ID" value="NC_018664.1"/>
</dbReference>
<evidence type="ECO:0000313" key="12">
    <source>
        <dbReference type="EMBL" id="AFS77359.1"/>
    </source>
</evidence>
<dbReference type="PANTHER" id="PTHR32089">
    <property type="entry name" value="METHYL-ACCEPTING CHEMOTAXIS PROTEIN MCPB"/>
    <property type="match status" value="1"/>
</dbReference>
<dbReference type="EMBL" id="CP003326">
    <property type="protein sequence ID" value="AFS77359.1"/>
    <property type="molecule type" value="Genomic_DNA"/>
</dbReference>
<comment type="subcellular location">
    <subcellularLocation>
        <location evidence="1">Cell membrane</location>
        <topology evidence="1">Multi-pass membrane protein</topology>
    </subcellularLocation>
</comment>
<dbReference type="CDD" id="cd11386">
    <property type="entry name" value="MCP_signal"/>
    <property type="match status" value="1"/>
</dbReference>